<proteinExistence type="predicted"/>
<dbReference type="AlphaFoldDB" id="A0A9Y6M3E5"/>
<organism evidence="2 3">
    <name type="scientific">Pundamilia nyererei</name>
    <dbReference type="NCBI Taxonomy" id="303518"/>
    <lineage>
        <taxon>Eukaryota</taxon>
        <taxon>Metazoa</taxon>
        <taxon>Chordata</taxon>
        <taxon>Craniata</taxon>
        <taxon>Vertebrata</taxon>
        <taxon>Euteleostomi</taxon>
        <taxon>Actinopterygii</taxon>
        <taxon>Neopterygii</taxon>
        <taxon>Teleostei</taxon>
        <taxon>Neoteleostei</taxon>
        <taxon>Acanthomorphata</taxon>
        <taxon>Ovalentaria</taxon>
        <taxon>Cichlomorphae</taxon>
        <taxon>Cichliformes</taxon>
        <taxon>Cichlidae</taxon>
        <taxon>African cichlids</taxon>
        <taxon>Pseudocrenilabrinae</taxon>
        <taxon>Haplochromini</taxon>
        <taxon>Pundamilia</taxon>
    </lineage>
</organism>
<name>A0A9Y6M3E5_9CICH</name>
<keyword evidence="1" id="KW-1133">Transmembrane helix</keyword>
<evidence type="ECO:0000313" key="3">
    <source>
        <dbReference type="RefSeq" id="XP_013764023.1"/>
    </source>
</evidence>
<feature type="transmembrane region" description="Helical" evidence="1">
    <location>
        <begin position="254"/>
        <end position="278"/>
    </location>
</feature>
<sequence>MSPTVSFSSSITLPTNLTSSLTTIVCQDFAYGDSCSYGENNTVPIIDTAPVRKVNITFKFNVTFIQAFLNLTSPESQIFINKLEAQLRSLCRQADPQAYKTVKVIKLSEGSVVAKSLAEYQYQNNETQIEFINTHLSVVLKNILQNANNLNKISLAFGNQSVELNDLSFEAPAITNITELKPFINCTQFANYTEEISNGQWQCVGPCKRNPDYCNGHGECLNDIYRGPVCRCYETSLEQFYGPQCDLFRRGPGFYGALFGSLAVALLLFIIIVIAVIFKRRHTYTWKRSNSQRRRLSFLEGDFFDFTDTRISNLGLAGTYRSENI</sequence>
<evidence type="ECO:0000313" key="2">
    <source>
        <dbReference type="Proteomes" id="UP000695023"/>
    </source>
</evidence>
<gene>
    <name evidence="3" type="primary">LOC102201193</name>
</gene>
<protein>
    <submittedName>
        <fullName evidence="3">Mucin-3B</fullName>
    </submittedName>
</protein>
<keyword evidence="1" id="KW-0472">Membrane</keyword>
<dbReference type="GeneID" id="102201193"/>
<reference evidence="3" key="1">
    <citation type="submission" date="2025-08" db="UniProtKB">
        <authorList>
            <consortium name="RefSeq"/>
        </authorList>
    </citation>
    <scope>IDENTIFICATION</scope>
</reference>
<dbReference type="Proteomes" id="UP000695023">
    <property type="component" value="Unplaced"/>
</dbReference>
<keyword evidence="1" id="KW-0812">Transmembrane</keyword>
<dbReference type="RefSeq" id="XP_013764023.1">
    <property type="nucleotide sequence ID" value="XM_013908569.1"/>
</dbReference>
<evidence type="ECO:0000256" key="1">
    <source>
        <dbReference type="SAM" id="Phobius"/>
    </source>
</evidence>
<accession>A0A9Y6M3E5</accession>
<keyword evidence="2" id="KW-1185">Reference proteome</keyword>